<comment type="caution">
    <text evidence="13">The sequence shown here is derived from an EMBL/GenBank/DDBJ whole genome shotgun (WGS) entry which is preliminary data.</text>
</comment>
<evidence type="ECO:0000313" key="13">
    <source>
        <dbReference type="EMBL" id="GCE99318.1"/>
    </source>
</evidence>
<keyword evidence="14" id="KW-1185">Reference proteome</keyword>
<dbReference type="SMART" id="SM00220">
    <property type="entry name" value="S_TKc"/>
    <property type="match status" value="1"/>
</dbReference>
<evidence type="ECO:0000256" key="5">
    <source>
        <dbReference type="ARBA" id="ARBA00022777"/>
    </source>
</evidence>
<feature type="compositionally biased region" description="Low complexity" evidence="11">
    <location>
        <begin position="99"/>
        <end position="110"/>
    </location>
</feature>
<dbReference type="InterPro" id="IPR000719">
    <property type="entry name" value="Prot_kinase_dom"/>
</dbReference>
<reference evidence="13 14" key="1">
    <citation type="submission" date="2019-01" db="EMBL/GenBank/DDBJ databases">
        <title>Draft Genome Sequencing of Zygosaccharomyces mellis Ca-7.</title>
        <authorList>
            <person name="Shiwa Y."/>
            <person name="Kanesaki Y."/>
            <person name="Ishige T."/>
            <person name="Mura K."/>
            <person name="Hori T."/>
            <person name="Tamura T."/>
        </authorList>
    </citation>
    <scope>NUCLEOTIDE SEQUENCE [LARGE SCALE GENOMIC DNA]</scope>
    <source>
        <strain evidence="13 14">Ca-7</strain>
    </source>
</reference>
<evidence type="ECO:0000259" key="12">
    <source>
        <dbReference type="PROSITE" id="PS50011"/>
    </source>
</evidence>
<keyword evidence="4 10" id="KW-0547">Nucleotide-binding</keyword>
<dbReference type="GO" id="GO:0005524">
    <property type="term" value="F:ATP binding"/>
    <property type="evidence" value="ECO:0007669"/>
    <property type="project" value="UniProtKB-UniRule"/>
</dbReference>
<sequence length="581" mass="65574">MIKLRNFFKQKKTQQEEEEQLGQKQKELQQQALQGGQGQVQGNLPTFSTRPYETRVSVEEDTLSSTTKVNSERSTMETPAANNYHNNSTNNQCQSMFVEDVGSSRTSSSDESYRPSEDEDEEDEDDIPEAIFPEQAELDGYTLVNKIGEGAFSTVFRGVICQGSEKAFLADNFKNLAIKVIRKQDIPDSNVTKKDAGKTSTRAQVLKEVTIHKLAASGCPEIVQFIDFQETENYYFIVQEFLSGGEIFGEIVKFTYFSEDLSRHIIRQLALAVKHLHNVGVVHRDIKPENLLFEPIDFVPSKKIRLRKSDDPSTKKDEGVFRPGYGGGGIGSVKLADFGLSKQIYQTKTKTPCGTVGYTAPEVVKDEKYSTKVDMWGIGCVLYTILCGFPPFYDEKIDTLTEKISRGEYTFLRPWWDEISDGAKTAVKRLLEVDPVKRYDIDEFLNDSWLNTFDCLEEKREEEERIRSHKRKSKLQFKKKMAIDSTLLYSPAAVAMKDAFDVSNAVQRDEEDKREIMSNSLGALAEDEESNETRGPAASLSKANGENSQDLSQDMFHLSLDSSTIIKRRKNGVVPIATVVE</sequence>
<feature type="domain" description="Protein kinase" evidence="12">
    <location>
        <begin position="141"/>
        <end position="450"/>
    </location>
</feature>
<dbReference type="GO" id="GO:0005516">
    <property type="term" value="F:calmodulin binding"/>
    <property type="evidence" value="ECO:0007669"/>
    <property type="project" value="UniProtKB-KW"/>
</dbReference>
<dbReference type="EC" id="2.7.11.1" evidence="1"/>
<dbReference type="PROSITE" id="PS00107">
    <property type="entry name" value="PROTEIN_KINASE_ATP"/>
    <property type="match status" value="1"/>
</dbReference>
<evidence type="ECO:0000256" key="6">
    <source>
        <dbReference type="ARBA" id="ARBA00022840"/>
    </source>
</evidence>
<dbReference type="InterPro" id="IPR017441">
    <property type="entry name" value="Protein_kinase_ATP_BS"/>
</dbReference>
<feature type="compositionally biased region" description="Basic residues" evidence="11">
    <location>
        <begin position="1"/>
        <end position="12"/>
    </location>
</feature>
<dbReference type="SUPFAM" id="SSF56112">
    <property type="entry name" value="Protein kinase-like (PK-like)"/>
    <property type="match status" value="1"/>
</dbReference>
<evidence type="ECO:0000256" key="11">
    <source>
        <dbReference type="SAM" id="MobiDB-lite"/>
    </source>
</evidence>
<evidence type="ECO:0000256" key="9">
    <source>
        <dbReference type="ARBA" id="ARBA00048679"/>
    </source>
</evidence>
<keyword evidence="7" id="KW-0112">Calmodulin-binding</keyword>
<evidence type="ECO:0000313" key="14">
    <source>
        <dbReference type="Proteomes" id="UP000301737"/>
    </source>
</evidence>
<feature type="compositionally biased region" description="Low complexity" evidence="11">
    <location>
        <begin position="82"/>
        <end position="91"/>
    </location>
</feature>
<accession>A0A4C2EB56</accession>
<evidence type="ECO:0000256" key="1">
    <source>
        <dbReference type="ARBA" id="ARBA00012513"/>
    </source>
</evidence>
<dbReference type="EMBL" id="BIMX01000009">
    <property type="protein sequence ID" value="GCE99318.1"/>
    <property type="molecule type" value="Genomic_DNA"/>
</dbReference>
<dbReference type="AlphaFoldDB" id="A0A4C2EB56"/>
<dbReference type="FunFam" id="1.10.510.10:FF:000731">
    <property type="entry name" value="Serine/threonine-protein kinase RCK1"/>
    <property type="match status" value="1"/>
</dbReference>
<feature type="region of interest" description="Disordered" evidence="11">
    <location>
        <begin position="1"/>
        <end position="125"/>
    </location>
</feature>
<dbReference type="OrthoDB" id="1738954at2759"/>
<organism evidence="13 14">
    <name type="scientific">Zygosaccharomyces mellis</name>
    <dbReference type="NCBI Taxonomy" id="42258"/>
    <lineage>
        <taxon>Eukaryota</taxon>
        <taxon>Fungi</taxon>
        <taxon>Dikarya</taxon>
        <taxon>Ascomycota</taxon>
        <taxon>Saccharomycotina</taxon>
        <taxon>Saccharomycetes</taxon>
        <taxon>Saccharomycetales</taxon>
        <taxon>Saccharomycetaceae</taxon>
        <taxon>Zygosaccharomyces</taxon>
    </lineage>
</organism>
<gene>
    <name evidence="13" type="primary">RCK2</name>
    <name evidence="13" type="ORF">ZYGM_003100</name>
</gene>
<dbReference type="PANTHER" id="PTHR24347">
    <property type="entry name" value="SERINE/THREONINE-PROTEIN KINASE"/>
    <property type="match status" value="1"/>
</dbReference>
<keyword evidence="3" id="KW-0808">Transferase</keyword>
<comment type="catalytic activity">
    <reaction evidence="9">
        <text>L-seryl-[protein] + ATP = O-phospho-L-seryl-[protein] + ADP + H(+)</text>
        <dbReference type="Rhea" id="RHEA:17989"/>
        <dbReference type="Rhea" id="RHEA-COMP:9863"/>
        <dbReference type="Rhea" id="RHEA-COMP:11604"/>
        <dbReference type="ChEBI" id="CHEBI:15378"/>
        <dbReference type="ChEBI" id="CHEBI:29999"/>
        <dbReference type="ChEBI" id="CHEBI:30616"/>
        <dbReference type="ChEBI" id="CHEBI:83421"/>
        <dbReference type="ChEBI" id="CHEBI:456216"/>
        <dbReference type="EC" id="2.7.11.1"/>
    </reaction>
</comment>
<keyword evidence="6 10" id="KW-0067">ATP-binding</keyword>
<dbReference type="GO" id="GO:0040020">
    <property type="term" value="P:regulation of meiotic nuclear division"/>
    <property type="evidence" value="ECO:0007669"/>
    <property type="project" value="UniProtKB-ARBA"/>
</dbReference>
<evidence type="ECO:0000256" key="10">
    <source>
        <dbReference type="PROSITE-ProRule" id="PRU10141"/>
    </source>
</evidence>
<dbReference type="PROSITE" id="PS00108">
    <property type="entry name" value="PROTEIN_KINASE_ST"/>
    <property type="match status" value="1"/>
</dbReference>
<dbReference type="GO" id="GO:0004674">
    <property type="term" value="F:protein serine/threonine kinase activity"/>
    <property type="evidence" value="ECO:0007669"/>
    <property type="project" value="UniProtKB-KW"/>
</dbReference>
<name>A0A4C2EB56_9SACH</name>
<dbReference type="InterPro" id="IPR011009">
    <property type="entry name" value="Kinase-like_dom_sf"/>
</dbReference>
<dbReference type="GO" id="GO:0034599">
    <property type="term" value="P:cellular response to oxidative stress"/>
    <property type="evidence" value="ECO:0007669"/>
    <property type="project" value="UniProtKB-ARBA"/>
</dbReference>
<dbReference type="PROSITE" id="PS50011">
    <property type="entry name" value="PROTEIN_KINASE_DOM"/>
    <property type="match status" value="1"/>
</dbReference>
<evidence type="ECO:0000256" key="8">
    <source>
        <dbReference type="ARBA" id="ARBA00047899"/>
    </source>
</evidence>
<evidence type="ECO:0000256" key="7">
    <source>
        <dbReference type="ARBA" id="ARBA00022860"/>
    </source>
</evidence>
<dbReference type="InterPro" id="IPR008271">
    <property type="entry name" value="Ser/Thr_kinase_AS"/>
</dbReference>
<proteinExistence type="predicted"/>
<evidence type="ECO:0000256" key="2">
    <source>
        <dbReference type="ARBA" id="ARBA00022527"/>
    </source>
</evidence>
<evidence type="ECO:0000256" key="3">
    <source>
        <dbReference type="ARBA" id="ARBA00022679"/>
    </source>
</evidence>
<keyword evidence="5 13" id="KW-0418">Kinase</keyword>
<comment type="catalytic activity">
    <reaction evidence="8">
        <text>L-threonyl-[protein] + ATP = O-phospho-L-threonyl-[protein] + ADP + H(+)</text>
        <dbReference type="Rhea" id="RHEA:46608"/>
        <dbReference type="Rhea" id="RHEA-COMP:11060"/>
        <dbReference type="Rhea" id="RHEA-COMP:11605"/>
        <dbReference type="ChEBI" id="CHEBI:15378"/>
        <dbReference type="ChEBI" id="CHEBI:30013"/>
        <dbReference type="ChEBI" id="CHEBI:30616"/>
        <dbReference type="ChEBI" id="CHEBI:61977"/>
        <dbReference type="ChEBI" id="CHEBI:456216"/>
        <dbReference type="EC" id="2.7.11.1"/>
    </reaction>
</comment>
<dbReference type="Gene3D" id="3.30.200.20">
    <property type="entry name" value="Phosphorylase Kinase, domain 1"/>
    <property type="match status" value="1"/>
</dbReference>
<feature type="region of interest" description="Disordered" evidence="11">
    <location>
        <begin position="521"/>
        <end position="549"/>
    </location>
</feature>
<feature type="binding site" evidence="10">
    <location>
        <position position="179"/>
    </location>
    <ligand>
        <name>ATP</name>
        <dbReference type="ChEBI" id="CHEBI:30616"/>
    </ligand>
</feature>
<protein>
    <recommendedName>
        <fullName evidence="1">non-specific serine/threonine protein kinase</fullName>
        <ecNumber evidence="1">2.7.11.1</ecNumber>
    </recommendedName>
</protein>
<dbReference type="Pfam" id="PF00069">
    <property type="entry name" value="Pkinase"/>
    <property type="match status" value="1"/>
</dbReference>
<dbReference type="Proteomes" id="UP000301737">
    <property type="component" value="Unassembled WGS sequence"/>
</dbReference>
<dbReference type="Gene3D" id="1.10.510.10">
    <property type="entry name" value="Transferase(Phosphotransferase) domain 1"/>
    <property type="match status" value="1"/>
</dbReference>
<keyword evidence="2" id="KW-0723">Serine/threonine-protein kinase</keyword>
<evidence type="ECO:0000256" key="4">
    <source>
        <dbReference type="ARBA" id="ARBA00022741"/>
    </source>
</evidence>